<dbReference type="EMBL" id="UYYB01025626">
    <property type="protein sequence ID" value="VDM72501.1"/>
    <property type="molecule type" value="Genomic_DNA"/>
</dbReference>
<feature type="non-terminal residue" evidence="1">
    <location>
        <position position="108"/>
    </location>
</feature>
<gene>
    <name evidence="1" type="ORF">SVUK_LOCUS7499</name>
</gene>
<dbReference type="Gene3D" id="2.130.10.10">
    <property type="entry name" value="YVTN repeat-like/Quinoprotein amine dehydrogenase"/>
    <property type="match status" value="1"/>
</dbReference>
<keyword evidence="2" id="KW-1185">Reference proteome</keyword>
<dbReference type="SUPFAM" id="SSF50978">
    <property type="entry name" value="WD40 repeat-like"/>
    <property type="match status" value="1"/>
</dbReference>
<reference evidence="1 2" key="1">
    <citation type="submission" date="2018-11" db="EMBL/GenBank/DDBJ databases">
        <authorList>
            <consortium name="Pathogen Informatics"/>
        </authorList>
    </citation>
    <scope>NUCLEOTIDE SEQUENCE [LARGE SCALE GENOMIC DNA]</scope>
</reference>
<dbReference type="InterPro" id="IPR036322">
    <property type="entry name" value="WD40_repeat_dom_sf"/>
</dbReference>
<dbReference type="Proteomes" id="UP000270094">
    <property type="component" value="Unassembled WGS sequence"/>
</dbReference>
<dbReference type="AlphaFoldDB" id="A0A3P7IH19"/>
<organism evidence="1 2">
    <name type="scientific">Strongylus vulgaris</name>
    <name type="common">Blood worm</name>
    <dbReference type="NCBI Taxonomy" id="40348"/>
    <lineage>
        <taxon>Eukaryota</taxon>
        <taxon>Metazoa</taxon>
        <taxon>Ecdysozoa</taxon>
        <taxon>Nematoda</taxon>
        <taxon>Chromadorea</taxon>
        <taxon>Rhabditida</taxon>
        <taxon>Rhabditina</taxon>
        <taxon>Rhabditomorpha</taxon>
        <taxon>Strongyloidea</taxon>
        <taxon>Strongylidae</taxon>
        <taxon>Strongylus</taxon>
    </lineage>
</organism>
<dbReference type="InterPro" id="IPR001680">
    <property type="entry name" value="WD40_rpt"/>
</dbReference>
<protein>
    <submittedName>
        <fullName evidence="1">Uncharacterized protein</fullName>
    </submittedName>
</protein>
<dbReference type="Pfam" id="PF00400">
    <property type="entry name" value="WD40"/>
    <property type="match status" value="1"/>
</dbReference>
<sequence length="108" mass="11977">MFYEVILGDEGPAVVPHDFGVMEAWHVKIAKSKTNYITCKCSLSSLAPRIRALAFLPNDDEILTGSDDKTIKLHSIAGERPRVERIYCGHRSSVLSLAVDDRADGSRF</sequence>
<evidence type="ECO:0000313" key="2">
    <source>
        <dbReference type="Proteomes" id="UP000270094"/>
    </source>
</evidence>
<proteinExistence type="predicted"/>
<dbReference type="InterPro" id="IPR015943">
    <property type="entry name" value="WD40/YVTN_repeat-like_dom_sf"/>
</dbReference>
<name>A0A3P7IH19_STRVU</name>
<evidence type="ECO:0000313" key="1">
    <source>
        <dbReference type="EMBL" id="VDM72501.1"/>
    </source>
</evidence>
<accession>A0A3P7IH19</accession>
<dbReference type="OrthoDB" id="17410at2759"/>